<feature type="active site" description="Nucleophile" evidence="8">
    <location>
        <position position="7"/>
    </location>
</feature>
<evidence type="ECO:0000256" key="4">
    <source>
        <dbReference type="ARBA" id="ARBA00022801"/>
    </source>
</evidence>
<dbReference type="RefSeq" id="WP_089400262.1">
    <property type="nucleotide sequence ID" value="NZ_FZOT01000011.1"/>
</dbReference>
<dbReference type="GO" id="GO:0005737">
    <property type="term" value="C:cytoplasm"/>
    <property type="evidence" value="ECO:0007669"/>
    <property type="project" value="UniProtKB-SubCell"/>
</dbReference>
<keyword evidence="4 7" id="KW-0378">Hydrolase</keyword>
<feature type="active site" description="Proton donor" evidence="8">
    <location>
        <position position="9"/>
    </location>
</feature>
<dbReference type="Proteomes" id="UP000198284">
    <property type="component" value="Unassembled WGS sequence"/>
</dbReference>
<dbReference type="InterPro" id="IPR036412">
    <property type="entry name" value="HAD-like_sf"/>
</dbReference>
<reference evidence="11 12" key="1">
    <citation type="submission" date="2017-06" db="EMBL/GenBank/DDBJ databases">
        <authorList>
            <person name="Kim H.J."/>
            <person name="Triplett B.A."/>
        </authorList>
    </citation>
    <scope>NUCLEOTIDE SEQUENCE [LARGE SCALE GENOMIC DNA]</scope>
    <source>
        <strain evidence="11 12">U15</strain>
    </source>
</reference>
<feature type="site" description="Stabilizes the phosphoryl group" evidence="9">
    <location>
        <position position="49"/>
    </location>
</feature>
<evidence type="ECO:0000256" key="6">
    <source>
        <dbReference type="ARBA" id="ARBA00031828"/>
    </source>
</evidence>
<accession>A0A239IZT4</accession>
<feature type="binding site" evidence="10">
    <location>
        <position position="7"/>
    </location>
    <ligand>
        <name>Mg(2+)</name>
        <dbReference type="ChEBI" id="CHEBI:18420"/>
    </ligand>
</feature>
<name>A0A239IZT4_9BURK</name>
<keyword evidence="3 10" id="KW-0479">Metal-binding</keyword>
<dbReference type="EC" id="3.1.3.-" evidence="7"/>
<evidence type="ECO:0000256" key="5">
    <source>
        <dbReference type="ARBA" id="ARBA00023277"/>
    </source>
</evidence>
<dbReference type="Pfam" id="PF13242">
    <property type="entry name" value="Hydrolase_like"/>
    <property type="match status" value="1"/>
</dbReference>
<feature type="binding site" evidence="10">
    <location>
        <position position="103"/>
    </location>
    <ligand>
        <name>Zn(2+)</name>
        <dbReference type="ChEBI" id="CHEBI:29105"/>
    </ligand>
</feature>
<feature type="site" description="Contributes to substrate recognition" evidence="9">
    <location>
        <position position="106"/>
    </location>
</feature>
<dbReference type="GO" id="GO:0016791">
    <property type="term" value="F:phosphatase activity"/>
    <property type="evidence" value="ECO:0007669"/>
    <property type="project" value="InterPro"/>
</dbReference>
<proteinExistence type="inferred from homology"/>
<evidence type="ECO:0000256" key="1">
    <source>
        <dbReference type="ARBA" id="ARBA00004496"/>
    </source>
</evidence>
<dbReference type="NCBIfam" id="TIGR01656">
    <property type="entry name" value="Histidinol-ppas"/>
    <property type="match status" value="1"/>
</dbReference>
<evidence type="ECO:0000256" key="3">
    <source>
        <dbReference type="ARBA" id="ARBA00022723"/>
    </source>
</evidence>
<dbReference type="EMBL" id="FZOT01000011">
    <property type="protein sequence ID" value="SNS99127.1"/>
    <property type="molecule type" value="Genomic_DNA"/>
</dbReference>
<dbReference type="PANTHER" id="PTHR42891">
    <property type="entry name" value="D-GLYCERO-BETA-D-MANNO-HEPTOSE-1,7-BISPHOSPHATE 7-PHOSPHATASE"/>
    <property type="match status" value="1"/>
</dbReference>
<evidence type="ECO:0000256" key="7">
    <source>
        <dbReference type="PIRNR" id="PIRNR004682"/>
    </source>
</evidence>
<gene>
    <name evidence="11" type="ORF">SAMN06265795_11151</name>
</gene>
<feature type="binding site" evidence="10">
    <location>
        <position position="90"/>
    </location>
    <ligand>
        <name>Zn(2+)</name>
        <dbReference type="ChEBI" id="CHEBI:29105"/>
    </ligand>
</feature>
<evidence type="ECO:0000256" key="2">
    <source>
        <dbReference type="ARBA" id="ARBA00022490"/>
    </source>
</evidence>
<dbReference type="GO" id="GO:0005975">
    <property type="term" value="P:carbohydrate metabolic process"/>
    <property type="evidence" value="ECO:0007669"/>
    <property type="project" value="InterPro"/>
</dbReference>
<sequence length="193" mass="21059">MRAIFLDKDGTLIPDVPYNVDPDLITLSDKAAEGLRLMRELGYRLIVITNQSGIARGMFEPAALQGVQARIAALLADHGVTIDGFYYCPHHPQGKVAPYARDCDCRKPMPGMLLQAAREHGIDMAQSWMIGDILNDVEAGKRAGCRSILIDNGNETEWVPGGLRTPDSVVANLLEAAQAIARATQSDTEDMRQ</sequence>
<dbReference type="OrthoDB" id="9781367at2"/>
<dbReference type="InterPro" id="IPR006543">
    <property type="entry name" value="Histidinol-phos"/>
</dbReference>
<dbReference type="PANTHER" id="PTHR42891:SF1">
    <property type="entry name" value="D-GLYCERO-BETA-D-MANNO-HEPTOSE-1,7-BISPHOSPHATE 7-PHOSPHATASE"/>
    <property type="match status" value="1"/>
</dbReference>
<keyword evidence="10" id="KW-0460">Magnesium</keyword>
<feature type="binding site" evidence="10">
    <location>
        <position position="105"/>
    </location>
    <ligand>
        <name>Zn(2+)</name>
        <dbReference type="ChEBI" id="CHEBI:29105"/>
    </ligand>
</feature>
<evidence type="ECO:0000256" key="8">
    <source>
        <dbReference type="PIRSR" id="PIRSR004682-1"/>
    </source>
</evidence>
<feature type="binding site" evidence="10">
    <location>
        <position position="88"/>
    </location>
    <ligand>
        <name>Zn(2+)</name>
        <dbReference type="ChEBI" id="CHEBI:29105"/>
    </ligand>
</feature>
<comment type="subcellular location">
    <subcellularLocation>
        <location evidence="1 7">Cytoplasm</location>
    </subcellularLocation>
</comment>
<evidence type="ECO:0000256" key="9">
    <source>
        <dbReference type="PIRSR" id="PIRSR004682-3"/>
    </source>
</evidence>
<comment type="similarity">
    <text evidence="7">Belongs to the gmhB family.</text>
</comment>
<comment type="cofactor">
    <cofactor evidence="10">
        <name>Mg(2+)</name>
        <dbReference type="ChEBI" id="CHEBI:18420"/>
    </cofactor>
</comment>
<dbReference type="InterPro" id="IPR004446">
    <property type="entry name" value="Heptose_bisP_phosphatase"/>
</dbReference>
<dbReference type="PIRSF" id="PIRSF004682">
    <property type="entry name" value="GmhB"/>
    <property type="match status" value="1"/>
</dbReference>
<dbReference type="GO" id="GO:0046872">
    <property type="term" value="F:metal ion binding"/>
    <property type="evidence" value="ECO:0007669"/>
    <property type="project" value="UniProtKB-KW"/>
</dbReference>
<dbReference type="InterPro" id="IPR023214">
    <property type="entry name" value="HAD_sf"/>
</dbReference>
<keyword evidence="12" id="KW-1185">Reference proteome</keyword>
<keyword evidence="10" id="KW-0862">Zinc</keyword>
<organism evidence="11 12">
    <name type="scientific">Noviherbaspirillum humi</name>
    <dbReference type="NCBI Taxonomy" id="1688639"/>
    <lineage>
        <taxon>Bacteria</taxon>
        <taxon>Pseudomonadati</taxon>
        <taxon>Pseudomonadota</taxon>
        <taxon>Betaproteobacteria</taxon>
        <taxon>Burkholderiales</taxon>
        <taxon>Oxalobacteraceae</taxon>
        <taxon>Noviherbaspirillum</taxon>
    </lineage>
</organism>
<comment type="cofactor">
    <cofactor evidence="10">
        <name>Zn(2+)</name>
        <dbReference type="ChEBI" id="CHEBI:29105"/>
    </cofactor>
</comment>
<feature type="site" description="Stabilizes the phosphoryl group" evidence="9">
    <location>
        <position position="107"/>
    </location>
</feature>
<keyword evidence="5 7" id="KW-0119">Carbohydrate metabolism</keyword>
<dbReference type="NCBIfam" id="TIGR01662">
    <property type="entry name" value="HAD-SF-IIIA"/>
    <property type="match status" value="1"/>
</dbReference>
<dbReference type="Gene3D" id="3.40.50.1000">
    <property type="entry name" value="HAD superfamily/HAD-like"/>
    <property type="match status" value="1"/>
</dbReference>
<protein>
    <recommendedName>
        <fullName evidence="6 7">D,D-heptose 1,7-bisphosphate phosphatase</fullName>
        <ecNumber evidence="7">3.1.3.-</ecNumber>
    </recommendedName>
</protein>
<evidence type="ECO:0000256" key="10">
    <source>
        <dbReference type="PIRSR" id="PIRSR004682-4"/>
    </source>
</evidence>
<feature type="binding site" evidence="10">
    <location>
        <position position="132"/>
    </location>
    <ligand>
        <name>Mg(2+)</name>
        <dbReference type="ChEBI" id="CHEBI:18420"/>
    </ligand>
</feature>
<evidence type="ECO:0000313" key="12">
    <source>
        <dbReference type="Proteomes" id="UP000198284"/>
    </source>
</evidence>
<dbReference type="SUPFAM" id="SSF56784">
    <property type="entry name" value="HAD-like"/>
    <property type="match status" value="1"/>
</dbReference>
<keyword evidence="2 7" id="KW-0963">Cytoplasm</keyword>
<evidence type="ECO:0000313" key="11">
    <source>
        <dbReference type="EMBL" id="SNS99127.1"/>
    </source>
</evidence>
<dbReference type="CDD" id="cd07503">
    <property type="entry name" value="HAD_HisB-N"/>
    <property type="match status" value="1"/>
</dbReference>
<feature type="binding site" evidence="10">
    <location>
        <position position="9"/>
    </location>
    <ligand>
        <name>Mg(2+)</name>
        <dbReference type="ChEBI" id="CHEBI:18420"/>
    </ligand>
</feature>
<dbReference type="InterPro" id="IPR006549">
    <property type="entry name" value="HAD-SF_hydro_IIIA"/>
</dbReference>
<dbReference type="AlphaFoldDB" id="A0A239IZT4"/>